<evidence type="ECO:0000313" key="2">
    <source>
        <dbReference type="EMBL" id="CAH1187476.1"/>
    </source>
</evidence>
<accession>A0A9P0GRX5</accession>
<dbReference type="AlphaFoldDB" id="A0A9P0GRX5"/>
<evidence type="ECO:0000256" key="1">
    <source>
        <dbReference type="SAM" id="SignalP"/>
    </source>
</evidence>
<keyword evidence="1" id="KW-0732">Signal</keyword>
<dbReference type="EMBL" id="OU900101">
    <property type="protein sequence ID" value="CAH1187476.1"/>
    <property type="molecule type" value="Genomic_DNA"/>
</dbReference>
<feature type="chain" id="PRO_5040257836" evidence="1">
    <location>
        <begin position="20"/>
        <end position="106"/>
    </location>
</feature>
<sequence>MKLQIVLAMFACFSASIEASVIPAPPALRYTLIAPQNVRPFAAQVSTFTRGLNVLEAPLAAGVLNPPAIFSRTLPAAPLIEAPSLHPRGVAVGPFASPLGGLEYVY</sequence>
<proteinExistence type="predicted"/>
<keyword evidence="3" id="KW-1185">Reference proteome</keyword>
<dbReference type="Proteomes" id="UP001153712">
    <property type="component" value="Chromosome 8"/>
</dbReference>
<dbReference type="OrthoDB" id="6780464at2759"/>
<reference evidence="2" key="1">
    <citation type="submission" date="2022-01" db="EMBL/GenBank/DDBJ databases">
        <authorList>
            <person name="King R."/>
        </authorList>
    </citation>
    <scope>NUCLEOTIDE SEQUENCE</scope>
</reference>
<gene>
    <name evidence="2" type="ORF">PHYEVI_LOCUS10570</name>
</gene>
<evidence type="ECO:0000313" key="3">
    <source>
        <dbReference type="Proteomes" id="UP001153712"/>
    </source>
</evidence>
<organism evidence="2 3">
    <name type="scientific">Phyllotreta striolata</name>
    <name type="common">Striped flea beetle</name>
    <name type="synonym">Crioceris striolata</name>
    <dbReference type="NCBI Taxonomy" id="444603"/>
    <lineage>
        <taxon>Eukaryota</taxon>
        <taxon>Metazoa</taxon>
        <taxon>Ecdysozoa</taxon>
        <taxon>Arthropoda</taxon>
        <taxon>Hexapoda</taxon>
        <taxon>Insecta</taxon>
        <taxon>Pterygota</taxon>
        <taxon>Neoptera</taxon>
        <taxon>Endopterygota</taxon>
        <taxon>Coleoptera</taxon>
        <taxon>Polyphaga</taxon>
        <taxon>Cucujiformia</taxon>
        <taxon>Chrysomeloidea</taxon>
        <taxon>Chrysomelidae</taxon>
        <taxon>Galerucinae</taxon>
        <taxon>Alticini</taxon>
        <taxon>Phyllotreta</taxon>
    </lineage>
</organism>
<feature type="signal peptide" evidence="1">
    <location>
        <begin position="1"/>
        <end position="19"/>
    </location>
</feature>
<name>A0A9P0GRX5_PHYSR</name>
<protein>
    <submittedName>
        <fullName evidence="2">Uncharacterized protein</fullName>
    </submittedName>
</protein>